<comment type="subcellular location">
    <subcellularLocation>
        <location evidence="1">Cell membrane</location>
        <topology evidence="1">Multi-pass membrane protein</topology>
    </subcellularLocation>
</comment>
<dbReference type="Gene3D" id="1.10.287.950">
    <property type="entry name" value="Methyl-accepting chemotaxis protein"/>
    <property type="match status" value="1"/>
</dbReference>
<feature type="transmembrane region" description="Helical" evidence="11">
    <location>
        <begin position="189"/>
        <end position="211"/>
    </location>
</feature>
<evidence type="ECO:0000256" key="11">
    <source>
        <dbReference type="SAM" id="Phobius"/>
    </source>
</evidence>
<dbReference type="InterPro" id="IPR033480">
    <property type="entry name" value="sCache_2"/>
</dbReference>
<dbReference type="PANTHER" id="PTHR43531">
    <property type="entry name" value="PROTEIN ICFG"/>
    <property type="match status" value="1"/>
</dbReference>
<evidence type="ECO:0000256" key="1">
    <source>
        <dbReference type="ARBA" id="ARBA00004651"/>
    </source>
</evidence>
<dbReference type="InterPro" id="IPR051310">
    <property type="entry name" value="MCP_chemotaxis"/>
</dbReference>
<reference evidence="14 15" key="1">
    <citation type="submission" date="2024-02" db="EMBL/GenBank/DDBJ databases">
        <title>Marinospirillum sp. MEB 164 isolated from Lonar lake sediment.</title>
        <authorList>
            <person name="Joshi A."/>
            <person name="Thite S."/>
        </authorList>
    </citation>
    <scope>NUCLEOTIDE SEQUENCE [LARGE SCALE GENOMIC DNA]</scope>
    <source>
        <strain evidence="14 15">MEB164</strain>
    </source>
</reference>
<evidence type="ECO:0000256" key="2">
    <source>
        <dbReference type="ARBA" id="ARBA00022475"/>
    </source>
</evidence>
<evidence type="ECO:0000256" key="3">
    <source>
        <dbReference type="ARBA" id="ARBA00022481"/>
    </source>
</evidence>
<keyword evidence="3" id="KW-0488">Methylation</keyword>
<keyword evidence="4 11" id="KW-0812">Transmembrane</keyword>
<evidence type="ECO:0000313" key="14">
    <source>
        <dbReference type="EMBL" id="MFK7161369.1"/>
    </source>
</evidence>
<feature type="coiled-coil region" evidence="9">
    <location>
        <begin position="471"/>
        <end position="509"/>
    </location>
</feature>
<evidence type="ECO:0000259" key="13">
    <source>
        <dbReference type="PROSITE" id="PS50885"/>
    </source>
</evidence>
<evidence type="ECO:0000256" key="7">
    <source>
        <dbReference type="ARBA" id="ARBA00029447"/>
    </source>
</evidence>
<keyword evidence="15" id="KW-1185">Reference proteome</keyword>
<dbReference type="SMART" id="SM00304">
    <property type="entry name" value="HAMP"/>
    <property type="match status" value="1"/>
</dbReference>
<dbReference type="InterPro" id="IPR004089">
    <property type="entry name" value="MCPsignal_dom"/>
</dbReference>
<proteinExistence type="inferred from homology"/>
<feature type="domain" description="Methyl-accepting transducer" evidence="12">
    <location>
        <begin position="271"/>
        <end position="500"/>
    </location>
</feature>
<sequence>MLLRNLKINHRIWIINLLAVIGMLVILTVAMNRQYADMESMKTQELNNILDTAEGIIASYQQQVQRGQLSLNEAQRRASATLGAMIFGPEDDYIWVLDRQGIMLVHPSDRLRGNPSFGIQDPTGAYFVRALADGAVQQGSSVVPYLWNRPGNDDLIPKLSVARHNTQWDWILITGVYIDDLDQMFRNSLITLLGIALAVLVVMLVFATLIARSIIRPISQTAEALREISSGDGDLTVRLNTDGRDEVTAMTTHFNTFVQKIEDLVTEIKEAVGAITLASQEIAVGNTDLSQRTEEQASSLEETASSLEELTSTVRQNADNARQANQLSQDASQVATQGGEGARKVVTIMEQISASSDKIADITTMIDSIAFQTNILALNAAVEAARAGEQGRGFAVVAGEVRVLAQRSAAAAKEIKELITDSVETVRHGRDQVRLTGETIEKIVASVQRVTDLMGEISAASDEQSQGIEQVNQAVIQMDDVTQQNAALVEEAAAAAESLEEQSQSLSDAVAMFKISRDVKTQAKSPARRTPSAAAAPQRAVPATAPRPTAVVARPKKVPPPPVRQDQDEWEEF</sequence>
<name>A0ABW8PYK3_9GAMM</name>
<evidence type="ECO:0000256" key="6">
    <source>
        <dbReference type="ARBA" id="ARBA00023136"/>
    </source>
</evidence>
<keyword evidence="5 11" id="KW-1133">Transmembrane helix</keyword>
<dbReference type="RefSeq" id="WP_405340041.1">
    <property type="nucleotide sequence ID" value="NZ_JBANFI010000005.1"/>
</dbReference>
<comment type="similarity">
    <text evidence="7">Belongs to the methyl-accepting chemotaxis (MCP) protein family.</text>
</comment>
<keyword evidence="8" id="KW-0807">Transducer</keyword>
<dbReference type="PANTHER" id="PTHR43531:SF14">
    <property type="entry name" value="METHYL-ACCEPTING CHEMOTAXIS PROTEIN I-RELATED"/>
    <property type="match status" value="1"/>
</dbReference>
<dbReference type="CDD" id="cd06225">
    <property type="entry name" value="HAMP"/>
    <property type="match status" value="1"/>
</dbReference>
<dbReference type="CDD" id="cd18774">
    <property type="entry name" value="PDC2_HK_sensor"/>
    <property type="match status" value="1"/>
</dbReference>
<organism evidence="14 15">
    <name type="scientific">Marinospirillum alkalitolerans</name>
    <dbReference type="NCBI Taxonomy" id="3123374"/>
    <lineage>
        <taxon>Bacteria</taxon>
        <taxon>Pseudomonadati</taxon>
        <taxon>Pseudomonadota</taxon>
        <taxon>Gammaproteobacteria</taxon>
        <taxon>Oceanospirillales</taxon>
        <taxon>Oceanospirillaceae</taxon>
        <taxon>Marinospirillum</taxon>
    </lineage>
</organism>
<gene>
    <name evidence="14" type="ORF">V6U78_10010</name>
</gene>
<feature type="region of interest" description="Disordered" evidence="10">
    <location>
        <begin position="321"/>
        <end position="340"/>
    </location>
</feature>
<evidence type="ECO:0000313" key="15">
    <source>
        <dbReference type="Proteomes" id="UP001621714"/>
    </source>
</evidence>
<feature type="region of interest" description="Disordered" evidence="10">
    <location>
        <begin position="519"/>
        <end position="573"/>
    </location>
</feature>
<dbReference type="Gene3D" id="3.30.450.20">
    <property type="entry name" value="PAS domain"/>
    <property type="match status" value="1"/>
</dbReference>
<keyword evidence="9" id="KW-0175">Coiled coil</keyword>
<dbReference type="Proteomes" id="UP001621714">
    <property type="component" value="Unassembled WGS sequence"/>
</dbReference>
<evidence type="ECO:0000256" key="5">
    <source>
        <dbReference type="ARBA" id="ARBA00022989"/>
    </source>
</evidence>
<dbReference type="SUPFAM" id="SSF58104">
    <property type="entry name" value="Methyl-accepting chemotaxis protein (MCP) signaling domain"/>
    <property type="match status" value="1"/>
</dbReference>
<dbReference type="SMART" id="SM01049">
    <property type="entry name" value="Cache_2"/>
    <property type="match status" value="1"/>
</dbReference>
<dbReference type="Pfam" id="PF17200">
    <property type="entry name" value="sCache_2"/>
    <property type="match status" value="1"/>
</dbReference>
<keyword evidence="2" id="KW-1003">Cell membrane</keyword>
<comment type="caution">
    <text evidence="14">The sequence shown here is derived from an EMBL/GenBank/DDBJ whole genome shotgun (WGS) entry which is preliminary data.</text>
</comment>
<feature type="domain" description="HAMP" evidence="13">
    <location>
        <begin position="212"/>
        <end position="266"/>
    </location>
</feature>
<evidence type="ECO:0000259" key="12">
    <source>
        <dbReference type="PROSITE" id="PS50111"/>
    </source>
</evidence>
<dbReference type="CDD" id="cd11386">
    <property type="entry name" value="MCP_signal"/>
    <property type="match status" value="1"/>
</dbReference>
<evidence type="ECO:0000256" key="8">
    <source>
        <dbReference type="PROSITE-ProRule" id="PRU00284"/>
    </source>
</evidence>
<feature type="compositionally biased region" description="Polar residues" evidence="10">
    <location>
        <begin position="321"/>
        <end position="336"/>
    </location>
</feature>
<dbReference type="PROSITE" id="PS50885">
    <property type="entry name" value="HAMP"/>
    <property type="match status" value="1"/>
</dbReference>
<dbReference type="EMBL" id="JBANFI010000005">
    <property type="protein sequence ID" value="MFK7161369.1"/>
    <property type="molecule type" value="Genomic_DNA"/>
</dbReference>
<feature type="transmembrane region" description="Helical" evidence="11">
    <location>
        <begin position="12"/>
        <end position="32"/>
    </location>
</feature>
<feature type="compositionally biased region" description="Low complexity" evidence="10">
    <location>
        <begin position="528"/>
        <end position="553"/>
    </location>
</feature>
<accession>A0ABW8PYK3</accession>
<evidence type="ECO:0000256" key="4">
    <source>
        <dbReference type="ARBA" id="ARBA00022692"/>
    </source>
</evidence>
<protein>
    <submittedName>
        <fullName evidence="14">Methyl-accepting chemotaxis protein</fullName>
    </submittedName>
</protein>
<dbReference type="PROSITE" id="PS50111">
    <property type="entry name" value="CHEMOTAXIS_TRANSDUC_2"/>
    <property type="match status" value="1"/>
</dbReference>
<keyword evidence="6 11" id="KW-0472">Membrane</keyword>
<dbReference type="InterPro" id="IPR003660">
    <property type="entry name" value="HAMP_dom"/>
</dbReference>
<evidence type="ECO:0000256" key="9">
    <source>
        <dbReference type="SAM" id="Coils"/>
    </source>
</evidence>
<dbReference type="Pfam" id="PF00015">
    <property type="entry name" value="MCPsignal"/>
    <property type="match status" value="1"/>
</dbReference>
<dbReference type="SMART" id="SM00283">
    <property type="entry name" value="MA"/>
    <property type="match status" value="1"/>
</dbReference>
<dbReference type="Pfam" id="PF00672">
    <property type="entry name" value="HAMP"/>
    <property type="match status" value="1"/>
</dbReference>
<evidence type="ECO:0000256" key="10">
    <source>
        <dbReference type="SAM" id="MobiDB-lite"/>
    </source>
</evidence>